<dbReference type="GO" id="GO:0044773">
    <property type="term" value="P:mitotic DNA damage checkpoint signaling"/>
    <property type="evidence" value="ECO:0007669"/>
    <property type="project" value="TreeGrafter"/>
</dbReference>
<dbReference type="PROSITE" id="PS50011">
    <property type="entry name" value="PROTEIN_KINASE_DOM"/>
    <property type="match status" value="1"/>
</dbReference>
<dbReference type="GO" id="GO:0005634">
    <property type="term" value="C:nucleus"/>
    <property type="evidence" value="ECO:0007669"/>
    <property type="project" value="TreeGrafter"/>
</dbReference>
<dbReference type="GO" id="GO:0005737">
    <property type="term" value="C:cytoplasm"/>
    <property type="evidence" value="ECO:0007669"/>
    <property type="project" value="TreeGrafter"/>
</dbReference>
<dbReference type="InterPro" id="IPR011009">
    <property type="entry name" value="Kinase-like_dom_sf"/>
</dbReference>
<feature type="region of interest" description="Disordered" evidence="1">
    <location>
        <begin position="1"/>
        <end position="20"/>
    </location>
</feature>
<keyword evidence="2" id="KW-0812">Transmembrane</keyword>
<dbReference type="GO" id="GO:0004674">
    <property type="term" value="F:protein serine/threonine kinase activity"/>
    <property type="evidence" value="ECO:0007669"/>
    <property type="project" value="TreeGrafter"/>
</dbReference>
<evidence type="ECO:0000259" key="3">
    <source>
        <dbReference type="PROSITE" id="PS50011"/>
    </source>
</evidence>
<keyword evidence="2" id="KW-1133">Transmembrane helix</keyword>
<evidence type="ECO:0000313" key="5">
    <source>
        <dbReference type="Proteomes" id="UP000018201"/>
    </source>
</evidence>
<dbReference type="GO" id="GO:0005524">
    <property type="term" value="F:ATP binding"/>
    <property type="evidence" value="ECO:0007669"/>
    <property type="project" value="InterPro"/>
</dbReference>
<dbReference type="InterPro" id="IPR008271">
    <property type="entry name" value="Ser/Thr_kinase_AS"/>
</dbReference>
<dbReference type="SUPFAM" id="SSF56112">
    <property type="entry name" value="Protein kinase-like (PK-like)"/>
    <property type="match status" value="1"/>
</dbReference>
<dbReference type="InterPro" id="IPR000719">
    <property type="entry name" value="Prot_kinase_dom"/>
</dbReference>
<dbReference type="OrthoDB" id="3256376at2759"/>
<reference evidence="4" key="1">
    <citation type="submission" date="2013-10" db="EMBL/GenBank/DDBJ databases">
        <title>Genomic analysis of the causative agents of coccidiosis in chickens.</title>
        <authorList>
            <person name="Reid A.J."/>
            <person name="Blake D."/>
            <person name="Billington K."/>
            <person name="Browne H."/>
            <person name="Dunn M."/>
            <person name="Hung S."/>
            <person name="Kawahara F."/>
            <person name="Miranda-Saavedra D."/>
            <person name="Mourier T."/>
            <person name="Nagra H."/>
            <person name="Otto T.D."/>
            <person name="Rawlings N."/>
            <person name="Sanchez A."/>
            <person name="Sanders M."/>
            <person name="Subramaniam C."/>
            <person name="Tay Y."/>
            <person name="Dear P."/>
            <person name="Doerig C."/>
            <person name="Gruber A."/>
            <person name="Parkinson J."/>
            <person name="Shirley M."/>
            <person name="Wan K.L."/>
            <person name="Berriman M."/>
            <person name="Tomley F."/>
            <person name="Pain A."/>
        </authorList>
    </citation>
    <scope>NUCLEOTIDE SEQUENCE [LARGE SCALE GENOMIC DNA]</scope>
    <source>
        <strain evidence="4">Houghton</strain>
    </source>
</reference>
<sequence length="502" mass="54759">MEVSTLEELNAPSPPWGGPQVAPLADEAGQAEALSTADDDVFMLLGTENQRRRHQRRIWGRLLLVYATTLFLLAVAFGGYLLRSVSSVNWRKGLSSSWKGVSPPEAKWEVPSLIQFENSLTPSLRAGKELVGLTASLQAANLRNVPSQMANEVMQSLAEHISNGQSKDLIGMKLTLTSMQALDSAEVDEIPRTYEVTGFLGAGGRSVALEVKEEDTGKTLAMKLFTVAVDPSYPSLLSRISANLDGYRRIVQETTAMHQASGKTNLSEAGEARGLALASGFATIKGVPAVMRCPSVYLLGEVELMERFCGDLLGIFTPRNGLPLEAKEYAAKRMLLEVLHLQHAGFSHNDLKLLNFFVREDGSFFLGDFESGTPIGHPLDKQKSVTVIYAEKELAVAAMDSSRNAGMPVVNEKSDMWSLGLSLYSIFTNGKLPYGLQNSDNPAETLKAAAFERVSARTLRKPLTEAGVPQRWQDLIVDLLQVDREDRIDAATLVTSYADIIN</sequence>
<evidence type="ECO:0000313" key="4">
    <source>
        <dbReference type="EMBL" id="CDI78667.1"/>
    </source>
</evidence>
<dbReference type="PANTHER" id="PTHR44167:SF24">
    <property type="entry name" value="SERINE_THREONINE-PROTEIN KINASE CHK2"/>
    <property type="match status" value="1"/>
</dbReference>
<keyword evidence="2" id="KW-0472">Membrane</keyword>
<evidence type="ECO:0000256" key="2">
    <source>
        <dbReference type="SAM" id="Phobius"/>
    </source>
</evidence>
<protein>
    <recommendedName>
        <fullName evidence="3">Protein kinase domain-containing protein</fullName>
    </recommendedName>
</protein>
<dbReference type="VEuPathDB" id="ToxoDB:EPH_0030460"/>
<dbReference type="AlphaFoldDB" id="U6GGJ6"/>
<organism evidence="4 5">
    <name type="scientific">Eimeria praecox</name>
    <dbReference type="NCBI Taxonomy" id="51316"/>
    <lineage>
        <taxon>Eukaryota</taxon>
        <taxon>Sar</taxon>
        <taxon>Alveolata</taxon>
        <taxon>Apicomplexa</taxon>
        <taxon>Conoidasida</taxon>
        <taxon>Coccidia</taxon>
        <taxon>Eucoccidiorida</taxon>
        <taxon>Eimeriorina</taxon>
        <taxon>Eimeriidae</taxon>
        <taxon>Eimeria</taxon>
    </lineage>
</organism>
<evidence type="ECO:0000256" key="1">
    <source>
        <dbReference type="SAM" id="MobiDB-lite"/>
    </source>
</evidence>
<accession>U6GGJ6</accession>
<dbReference type="Gene3D" id="1.10.510.10">
    <property type="entry name" value="Transferase(Phosphotransferase) domain 1"/>
    <property type="match status" value="1"/>
</dbReference>
<dbReference type="PROSITE" id="PS00108">
    <property type="entry name" value="PROTEIN_KINASE_ST"/>
    <property type="match status" value="1"/>
</dbReference>
<dbReference type="SMART" id="SM00220">
    <property type="entry name" value="S_TKc"/>
    <property type="match status" value="1"/>
</dbReference>
<feature type="domain" description="Protein kinase" evidence="3">
    <location>
        <begin position="194"/>
        <end position="500"/>
    </location>
</feature>
<dbReference type="PANTHER" id="PTHR44167">
    <property type="entry name" value="OVARIAN-SPECIFIC SERINE/THREONINE-PROTEIN KINASE LOK-RELATED"/>
    <property type="match status" value="1"/>
</dbReference>
<dbReference type="Pfam" id="PF00069">
    <property type="entry name" value="Pkinase"/>
    <property type="match status" value="1"/>
</dbReference>
<reference evidence="4" key="2">
    <citation type="submission" date="2013-10" db="EMBL/GenBank/DDBJ databases">
        <authorList>
            <person name="Aslett M."/>
        </authorList>
    </citation>
    <scope>NUCLEOTIDE SEQUENCE [LARGE SCALE GENOMIC DNA]</scope>
    <source>
        <strain evidence="4">Houghton</strain>
    </source>
</reference>
<proteinExistence type="predicted"/>
<name>U6GGJ6_9EIME</name>
<gene>
    <name evidence="4" type="ORF">EPH_0030460</name>
</gene>
<dbReference type="EMBL" id="HG691622">
    <property type="protein sequence ID" value="CDI78667.1"/>
    <property type="molecule type" value="Genomic_DNA"/>
</dbReference>
<feature type="transmembrane region" description="Helical" evidence="2">
    <location>
        <begin position="58"/>
        <end position="82"/>
    </location>
</feature>
<keyword evidence="5" id="KW-1185">Reference proteome</keyword>
<dbReference type="Proteomes" id="UP000018201">
    <property type="component" value="Unassembled WGS sequence"/>
</dbReference>